<dbReference type="EMBL" id="JX649872">
    <property type="protein sequence ID" value="AGC71430.1"/>
    <property type="molecule type" value="Genomic_DNA"/>
</dbReference>
<organism evidence="2">
    <name type="scientific">uncultured bacterium A1Q1_fos_1070</name>
    <dbReference type="NCBI Taxonomy" id="1256541"/>
    <lineage>
        <taxon>Bacteria</taxon>
        <taxon>environmental samples</taxon>
    </lineage>
</organism>
<evidence type="ECO:0000256" key="1">
    <source>
        <dbReference type="SAM" id="MobiDB-lite"/>
    </source>
</evidence>
<evidence type="ECO:0000313" key="2">
    <source>
        <dbReference type="EMBL" id="AGC71430.1"/>
    </source>
</evidence>
<name>L7VZ75_9BACT</name>
<feature type="compositionally biased region" description="Polar residues" evidence="1">
    <location>
        <begin position="129"/>
        <end position="139"/>
    </location>
</feature>
<proteinExistence type="predicted"/>
<sequence length="139" mass="15298">MISVTDLPSILADRQLSDVCIGLPSSQGHMLRVLLRQRLTLLAGIDLAGQLAEQLAQEQDETVLSRERLPSAVHLRTSDEGSQVWLDYDLGPRTHPHPRVVRRLTLLLLARPDSSFAQGAGTRPDEPRASTTLDDSVDD</sequence>
<accession>L7VZ75</accession>
<protein>
    <submittedName>
        <fullName evidence="2">Uncharacterized protein</fullName>
    </submittedName>
</protein>
<feature type="region of interest" description="Disordered" evidence="1">
    <location>
        <begin position="115"/>
        <end position="139"/>
    </location>
</feature>
<dbReference type="AlphaFoldDB" id="L7VZ75"/>
<reference evidence="2" key="1">
    <citation type="submission" date="2012-09" db="EMBL/GenBank/DDBJ databases">
        <title>Metagenomic Characterization of a Microbial Community in Wastewater Detects High Levels of Antibiotic Resistance.</title>
        <authorList>
            <person name="Abrams M."/>
            <person name="Caldwell A."/>
            <person name="Vandaei E."/>
            <person name="Lee W."/>
            <person name="Perrott J."/>
            <person name="Khan S.Y."/>
            <person name="Ta J."/>
            <person name="Romero D."/>
            <person name="Nguyen V."/>
            <person name="Pourmand N."/>
            <person name="Ouverney C.C."/>
        </authorList>
    </citation>
    <scope>NUCLEOTIDE SEQUENCE</scope>
</reference>